<protein>
    <recommendedName>
        <fullName evidence="1">DM2 domain-containing protein</fullName>
    </recommendedName>
</protein>
<accession>A0A6C0EI64</accession>
<dbReference type="SUPFAM" id="SSF103657">
    <property type="entry name" value="BAR/IMD domain-like"/>
    <property type="match status" value="1"/>
</dbReference>
<dbReference type="InterPro" id="IPR027267">
    <property type="entry name" value="AH/BAR_dom_sf"/>
</dbReference>
<name>A0A6C0EI64_9ZZZZ</name>
<proteinExistence type="predicted"/>
<organism evidence="2">
    <name type="scientific">viral metagenome</name>
    <dbReference type="NCBI Taxonomy" id="1070528"/>
    <lineage>
        <taxon>unclassified sequences</taxon>
        <taxon>metagenomes</taxon>
        <taxon>organismal metagenomes</taxon>
    </lineage>
</organism>
<dbReference type="AlphaFoldDB" id="A0A6C0EI64"/>
<dbReference type="PROSITE" id="PS51925">
    <property type="entry name" value="SWIB_MDM2"/>
    <property type="match status" value="1"/>
</dbReference>
<dbReference type="InterPro" id="IPR036885">
    <property type="entry name" value="SWIB_MDM2_dom_sf"/>
</dbReference>
<dbReference type="SUPFAM" id="SSF47592">
    <property type="entry name" value="SWIB/MDM2 domain"/>
    <property type="match status" value="1"/>
</dbReference>
<dbReference type="Gene3D" id="1.10.245.10">
    <property type="entry name" value="SWIB/MDM2 domain"/>
    <property type="match status" value="1"/>
</dbReference>
<sequence length="175" mass="20034">MSHENQSVSVPVPEIQESSVKSILNQLIEESTNMQTSHKLWHNSLKQLSKEMDKEVKKVIKSRPKRKVVQKPQKVTDKMQKFMKKYPPALDEGVELEHNGLYTRQIMMKAVSGYIKSANIQNPENKKQWAKDKVLTPIFGLKDDWYTFMQINGLLSRVVIKDVVEAVAETAPVSA</sequence>
<dbReference type="Pfam" id="PF02201">
    <property type="entry name" value="SWIB"/>
    <property type="match status" value="1"/>
</dbReference>
<dbReference type="InterPro" id="IPR003121">
    <property type="entry name" value="SWIB_MDM2_domain"/>
</dbReference>
<feature type="domain" description="DM2" evidence="1">
    <location>
        <begin position="79"/>
        <end position="161"/>
    </location>
</feature>
<reference evidence="2" key="1">
    <citation type="journal article" date="2020" name="Nature">
        <title>Giant virus diversity and host interactions through global metagenomics.</title>
        <authorList>
            <person name="Schulz F."/>
            <person name="Roux S."/>
            <person name="Paez-Espino D."/>
            <person name="Jungbluth S."/>
            <person name="Walsh D.A."/>
            <person name="Denef V.J."/>
            <person name="McMahon K.D."/>
            <person name="Konstantinidis K.T."/>
            <person name="Eloe-Fadrosh E.A."/>
            <person name="Kyrpides N.C."/>
            <person name="Woyke T."/>
        </authorList>
    </citation>
    <scope>NUCLEOTIDE SEQUENCE</scope>
    <source>
        <strain evidence="2">GVMAG-M-3300001351-8</strain>
    </source>
</reference>
<evidence type="ECO:0000313" key="2">
    <source>
        <dbReference type="EMBL" id="QHT28757.1"/>
    </source>
</evidence>
<dbReference type="EMBL" id="MN738864">
    <property type="protein sequence ID" value="QHT28757.1"/>
    <property type="molecule type" value="Genomic_DNA"/>
</dbReference>
<evidence type="ECO:0000259" key="1">
    <source>
        <dbReference type="PROSITE" id="PS51925"/>
    </source>
</evidence>